<dbReference type="InterPro" id="IPR036291">
    <property type="entry name" value="NAD(P)-bd_dom_sf"/>
</dbReference>
<protein>
    <recommendedName>
        <fullName evidence="2">NAD-dependent epimerase/dehydratase domain-containing protein</fullName>
    </recommendedName>
</protein>
<evidence type="ECO:0000259" key="2">
    <source>
        <dbReference type="Pfam" id="PF01370"/>
    </source>
</evidence>
<reference evidence="3" key="1">
    <citation type="submission" date="2018-05" db="EMBL/GenBank/DDBJ databases">
        <authorList>
            <person name="Lanie J.A."/>
            <person name="Ng W.-L."/>
            <person name="Kazmierczak K.M."/>
            <person name="Andrzejewski T.M."/>
            <person name="Davidsen T.M."/>
            <person name="Wayne K.J."/>
            <person name="Tettelin H."/>
            <person name="Glass J.I."/>
            <person name="Rusch D."/>
            <person name="Podicherti R."/>
            <person name="Tsui H.-C.T."/>
            <person name="Winkler M.E."/>
        </authorList>
    </citation>
    <scope>NUCLEOTIDE SEQUENCE</scope>
</reference>
<dbReference type="EMBL" id="UINC01221772">
    <property type="protein sequence ID" value="SVE50240.1"/>
    <property type="molecule type" value="Genomic_DNA"/>
</dbReference>
<dbReference type="Pfam" id="PF01370">
    <property type="entry name" value="Epimerase"/>
    <property type="match status" value="1"/>
</dbReference>
<sequence>MGHYHLFCFGYGYSAKCLAPHLIERGWAVSATSRSITEYPFDGVTVVDFDKINKDTLKHVTHILVSVPPNSHGDPVLLKHTRLINDLPNLHWVGYLSTTGVYGNTDGALVNECSPLNPTSERSKFRLLAEKSWLGLSNSYGLPVHLFRLAGIYGSGRNTLKRVMAGRALRIELPGQKFSRVHVEDMARVLIASM</sequence>
<evidence type="ECO:0000313" key="3">
    <source>
        <dbReference type="EMBL" id="SVE50240.1"/>
    </source>
</evidence>
<dbReference type="SUPFAM" id="SSF51735">
    <property type="entry name" value="NAD(P)-binding Rossmann-fold domains"/>
    <property type="match status" value="1"/>
</dbReference>
<feature type="domain" description="NAD-dependent epimerase/dehydratase" evidence="2">
    <location>
        <begin position="93"/>
        <end position="192"/>
    </location>
</feature>
<keyword evidence="1" id="KW-0520">NAD</keyword>
<name>A0A383E1C9_9ZZZZ</name>
<dbReference type="Gene3D" id="3.40.50.720">
    <property type="entry name" value="NAD(P)-binding Rossmann-like Domain"/>
    <property type="match status" value="1"/>
</dbReference>
<organism evidence="3">
    <name type="scientific">marine metagenome</name>
    <dbReference type="NCBI Taxonomy" id="408172"/>
    <lineage>
        <taxon>unclassified sequences</taxon>
        <taxon>metagenomes</taxon>
        <taxon>ecological metagenomes</taxon>
    </lineage>
</organism>
<dbReference type="PANTHER" id="PTHR43574">
    <property type="entry name" value="EPIMERASE-RELATED"/>
    <property type="match status" value="1"/>
</dbReference>
<feature type="non-terminal residue" evidence="3">
    <location>
        <position position="194"/>
    </location>
</feature>
<proteinExistence type="predicted"/>
<evidence type="ECO:0000256" key="1">
    <source>
        <dbReference type="ARBA" id="ARBA00023027"/>
    </source>
</evidence>
<gene>
    <name evidence="3" type="ORF">METZ01_LOCUS503094</name>
</gene>
<dbReference type="InterPro" id="IPR001509">
    <property type="entry name" value="Epimerase_deHydtase"/>
</dbReference>
<accession>A0A383E1C9</accession>
<dbReference type="AlphaFoldDB" id="A0A383E1C9"/>